<dbReference type="AlphaFoldDB" id="A0A8D8VWL9"/>
<sequence>MFLCKFLLAFLTNVKFLLVVLTFLVSYKIYLWIKKQRSLPPGPWGLPILGYLPFLKGDAHISFKNLSKKYGPIYSTKLGDQLIVVLSDYRHIREAFRKEEFSGRPHTELSSILGGYGVINSDGKLWKDQRKFVYERLRNFGVTAFGKGKKAMEARIMKEVDMFLKSLQSQASTNESKGVDVNPLLATSISNVICSIVMSVRFQNEDPQFERFMNLIDEGFKLFESMAVVNFLPFVKYFPSLRKTKKTLSKNRDEMGEYFQEKINEHRTTFDSSNIRDVLDSYLFEIEKAKSENRSDKLFNGMNHDRQMQQIIGDLFSAGMETIKNTLQWGLVYMMHKPDVAKAVQDELDAVVGRGRLPSLEDMPFLPYTEATILEILRRSSIVALGTIHAVTRDVKFNGYTIPKNTQIVPLLHAVHMDPELWENPEEFNPNRFLTPAGRVTKPEFFLPFGVGRRMCLGDTLARMELFLFFSSLMHTFRIESPAGQPLPNLKGNAGVTITPDDHRVYLIPRKLETSDSCEFLYPKIDTTESALRNRG</sequence>
<name>A0A8D8VWL9_9HEMI</name>
<evidence type="ECO:0000256" key="2">
    <source>
        <dbReference type="ARBA" id="ARBA00022723"/>
    </source>
</evidence>
<keyword evidence="4 6" id="KW-0503">Monooxygenase</keyword>
<dbReference type="EMBL" id="HBUF01102649">
    <property type="protein sequence ID" value="CAG6638432.1"/>
    <property type="molecule type" value="Transcribed_RNA"/>
</dbReference>
<protein>
    <submittedName>
        <fullName evidence="8">Cytochrome P450 18a1</fullName>
    </submittedName>
</protein>
<keyword evidence="5 6" id="KW-0349">Heme</keyword>
<dbReference type="GO" id="GO:0008395">
    <property type="term" value="F:steroid hydroxylase activity"/>
    <property type="evidence" value="ECO:0007669"/>
    <property type="project" value="TreeGrafter"/>
</dbReference>
<evidence type="ECO:0000256" key="5">
    <source>
        <dbReference type="PIRSR" id="PIRSR602401-1"/>
    </source>
</evidence>
<dbReference type="Pfam" id="PF00067">
    <property type="entry name" value="p450"/>
    <property type="match status" value="1"/>
</dbReference>
<proteinExistence type="inferred from homology"/>
<comment type="cofactor">
    <cofactor evidence="5">
        <name>heme</name>
        <dbReference type="ChEBI" id="CHEBI:30413"/>
    </cofactor>
</comment>
<dbReference type="InterPro" id="IPR017972">
    <property type="entry name" value="Cyt_P450_CS"/>
</dbReference>
<comment type="similarity">
    <text evidence="1 6">Belongs to the cytochrome P450 family.</text>
</comment>
<dbReference type="GO" id="GO:0006082">
    <property type="term" value="P:organic acid metabolic process"/>
    <property type="evidence" value="ECO:0007669"/>
    <property type="project" value="TreeGrafter"/>
</dbReference>
<evidence type="ECO:0000313" key="8">
    <source>
        <dbReference type="EMBL" id="CAG6638432.1"/>
    </source>
</evidence>
<dbReference type="InterPro" id="IPR001128">
    <property type="entry name" value="Cyt_P450"/>
</dbReference>
<accession>A0A8D8VWL9</accession>
<dbReference type="InterPro" id="IPR002401">
    <property type="entry name" value="Cyt_P450_E_grp-I"/>
</dbReference>
<dbReference type="FunFam" id="1.10.630.10:FF:000070">
    <property type="entry name" value="cytochrome P450 18a1"/>
    <property type="match status" value="1"/>
</dbReference>
<evidence type="ECO:0000256" key="4">
    <source>
        <dbReference type="ARBA" id="ARBA00023033"/>
    </source>
</evidence>
<reference evidence="8" key="1">
    <citation type="submission" date="2021-05" db="EMBL/GenBank/DDBJ databases">
        <authorList>
            <person name="Alioto T."/>
            <person name="Alioto T."/>
            <person name="Gomez Garrido J."/>
        </authorList>
    </citation>
    <scope>NUCLEOTIDE SEQUENCE</scope>
</reference>
<keyword evidence="7" id="KW-0472">Membrane</keyword>
<keyword evidence="7" id="KW-0812">Transmembrane</keyword>
<dbReference type="PRINTS" id="PR00463">
    <property type="entry name" value="EP450I"/>
</dbReference>
<dbReference type="GO" id="GO:0006805">
    <property type="term" value="P:xenobiotic metabolic process"/>
    <property type="evidence" value="ECO:0007669"/>
    <property type="project" value="TreeGrafter"/>
</dbReference>
<evidence type="ECO:0000256" key="7">
    <source>
        <dbReference type="SAM" id="Phobius"/>
    </source>
</evidence>
<evidence type="ECO:0000256" key="1">
    <source>
        <dbReference type="ARBA" id="ARBA00010617"/>
    </source>
</evidence>
<evidence type="ECO:0000256" key="6">
    <source>
        <dbReference type="RuleBase" id="RU000461"/>
    </source>
</evidence>
<dbReference type="GO" id="GO:0005506">
    <property type="term" value="F:iron ion binding"/>
    <property type="evidence" value="ECO:0007669"/>
    <property type="project" value="InterPro"/>
</dbReference>
<keyword evidence="6" id="KW-0560">Oxidoreductase</keyword>
<dbReference type="Gene3D" id="1.10.630.10">
    <property type="entry name" value="Cytochrome P450"/>
    <property type="match status" value="1"/>
</dbReference>
<dbReference type="InterPro" id="IPR036396">
    <property type="entry name" value="Cyt_P450_sf"/>
</dbReference>
<dbReference type="PANTHER" id="PTHR24300">
    <property type="entry name" value="CYTOCHROME P450 508A4-RELATED"/>
    <property type="match status" value="1"/>
</dbReference>
<keyword evidence="3 5" id="KW-0408">Iron</keyword>
<keyword evidence="2 5" id="KW-0479">Metal-binding</keyword>
<dbReference type="GO" id="GO:0020037">
    <property type="term" value="F:heme binding"/>
    <property type="evidence" value="ECO:0007669"/>
    <property type="project" value="InterPro"/>
</dbReference>
<dbReference type="SUPFAM" id="SSF48264">
    <property type="entry name" value="Cytochrome P450"/>
    <property type="match status" value="1"/>
</dbReference>
<dbReference type="GO" id="GO:0016712">
    <property type="term" value="F:oxidoreductase activity, acting on paired donors, with incorporation or reduction of molecular oxygen, reduced flavin or flavoprotein as one donor, and incorporation of one atom of oxygen"/>
    <property type="evidence" value="ECO:0007669"/>
    <property type="project" value="TreeGrafter"/>
</dbReference>
<dbReference type="PRINTS" id="PR00385">
    <property type="entry name" value="P450"/>
</dbReference>
<feature type="binding site" description="axial binding residue" evidence="5">
    <location>
        <position position="456"/>
    </location>
    <ligand>
        <name>heme</name>
        <dbReference type="ChEBI" id="CHEBI:30413"/>
    </ligand>
    <ligandPart>
        <name>Fe</name>
        <dbReference type="ChEBI" id="CHEBI:18248"/>
    </ligandPart>
</feature>
<dbReference type="PROSITE" id="PS00086">
    <property type="entry name" value="CYTOCHROME_P450"/>
    <property type="match status" value="1"/>
</dbReference>
<dbReference type="InterPro" id="IPR050182">
    <property type="entry name" value="Cytochrome_P450_fam2"/>
</dbReference>
<feature type="transmembrane region" description="Helical" evidence="7">
    <location>
        <begin position="6"/>
        <end position="27"/>
    </location>
</feature>
<keyword evidence="7" id="KW-1133">Transmembrane helix</keyword>
<dbReference type="GO" id="GO:0005737">
    <property type="term" value="C:cytoplasm"/>
    <property type="evidence" value="ECO:0007669"/>
    <property type="project" value="TreeGrafter"/>
</dbReference>
<organism evidence="8">
    <name type="scientific">Cacopsylla melanoneura</name>
    <dbReference type="NCBI Taxonomy" id="428564"/>
    <lineage>
        <taxon>Eukaryota</taxon>
        <taxon>Metazoa</taxon>
        <taxon>Ecdysozoa</taxon>
        <taxon>Arthropoda</taxon>
        <taxon>Hexapoda</taxon>
        <taxon>Insecta</taxon>
        <taxon>Pterygota</taxon>
        <taxon>Neoptera</taxon>
        <taxon>Paraneoptera</taxon>
        <taxon>Hemiptera</taxon>
        <taxon>Sternorrhyncha</taxon>
        <taxon>Psylloidea</taxon>
        <taxon>Psyllidae</taxon>
        <taxon>Psyllinae</taxon>
        <taxon>Cacopsylla</taxon>
    </lineage>
</organism>
<evidence type="ECO:0000256" key="3">
    <source>
        <dbReference type="ARBA" id="ARBA00023004"/>
    </source>
</evidence>
<dbReference type="PANTHER" id="PTHR24300:SF413">
    <property type="entry name" value="CYTOCHROME P450 18A1"/>
    <property type="match status" value="1"/>
</dbReference>